<dbReference type="InterPro" id="IPR000644">
    <property type="entry name" value="CBS_dom"/>
</dbReference>
<keyword evidence="9" id="KW-0472">Membrane</keyword>
<name>E8TMU8_MESCW</name>
<evidence type="ECO:0000313" key="14">
    <source>
        <dbReference type="Proteomes" id="UP000007471"/>
    </source>
</evidence>
<dbReference type="EMBL" id="CP002447">
    <property type="protein sequence ID" value="ADV09253.1"/>
    <property type="molecule type" value="Genomic_DNA"/>
</dbReference>
<dbReference type="eggNOG" id="COG4175">
    <property type="taxonomic scope" value="Bacteria"/>
</dbReference>
<dbReference type="PATRIC" id="fig|765698.3.peg.491"/>
<dbReference type="EC" id="7.6.2.9" evidence="9"/>
<dbReference type="NCBIfam" id="TIGR01186">
    <property type="entry name" value="proV"/>
    <property type="match status" value="1"/>
</dbReference>
<keyword evidence="5" id="KW-0029">Amino-acid transport</keyword>
<dbReference type="PANTHER" id="PTHR43869:SF1">
    <property type="entry name" value="GLYCINE BETAINE_PROLINE BETAINE TRANSPORT SYSTEM ATP-BINDING PROTEIN PROV"/>
    <property type="match status" value="1"/>
</dbReference>
<dbReference type="InterPro" id="IPR051921">
    <property type="entry name" value="ABC_osmolyte_uptake_ATP-bind"/>
</dbReference>
<keyword evidence="9" id="KW-0997">Cell inner membrane</keyword>
<dbReference type="GO" id="GO:0006865">
    <property type="term" value="P:amino acid transport"/>
    <property type="evidence" value="ECO:0007669"/>
    <property type="project" value="UniProtKB-UniRule"/>
</dbReference>
<dbReference type="InterPro" id="IPR017871">
    <property type="entry name" value="ABC_transporter-like_CS"/>
</dbReference>
<dbReference type="Gene3D" id="3.90.1280.20">
    <property type="match status" value="1"/>
</dbReference>
<dbReference type="PROSITE" id="PS50893">
    <property type="entry name" value="ABC_TRANSPORTER_2"/>
    <property type="match status" value="1"/>
</dbReference>
<dbReference type="Proteomes" id="UP000007471">
    <property type="component" value="Chromosome"/>
</dbReference>
<comment type="subcellular location">
    <subcellularLocation>
        <location evidence="9">Cell inner membrane</location>
        <topology evidence="9">Peripheral membrane protein</topology>
    </subcellularLocation>
</comment>
<dbReference type="SUPFAM" id="SSF52540">
    <property type="entry name" value="P-loop containing nucleoside triphosphate hydrolases"/>
    <property type="match status" value="1"/>
</dbReference>
<keyword evidence="4 9" id="KW-0067">ATP-binding</keyword>
<reference evidence="14" key="1">
    <citation type="submission" date="2011-01" db="EMBL/GenBank/DDBJ databases">
        <title>Complete sequence of chromosome of Mesorhizobium ciceri bv. biserrulae WSM1271.</title>
        <authorList>
            <person name="Lucas S."/>
            <person name="Copeland A."/>
            <person name="Lapidus A."/>
            <person name="Cheng J.-F."/>
            <person name="Goodwin L."/>
            <person name="Pitluck S."/>
            <person name="Teshima H."/>
            <person name="Detter J.C."/>
            <person name="Han C."/>
            <person name="Tapia R."/>
            <person name="Land M."/>
            <person name="Hauser L."/>
            <person name="Kyrpides N."/>
            <person name="Ivanova N."/>
            <person name="Nandasena K."/>
            <person name="Reeve W.G."/>
            <person name="Howieson J.G."/>
            <person name="O'Hara G."/>
            <person name="Tiwari R.P."/>
            <person name="Woyke T."/>
        </authorList>
    </citation>
    <scope>NUCLEOTIDE SEQUENCE [LARGE SCALE GENOMIC DNA]</scope>
    <source>
        <strain evidence="14">HAMBI 2942 / LMG 23838 / WSM1271</strain>
    </source>
</reference>
<dbReference type="RefSeq" id="WP_013527952.1">
    <property type="nucleotide sequence ID" value="NC_014923.1"/>
</dbReference>
<feature type="region of interest" description="Disordered" evidence="10">
    <location>
        <begin position="361"/>
        <end position="380"/>
    </location>
</feature>
<sequence>MPDREEKQVGIVISHLFKIFGANANNHLNALAKGMTKAELNERHGLVLGLNDVSINMAAGQVHVIMGLSGSGKSTLIRHINRLVEPTAGQIIVGGQDVLKLDEHALRAFRRNTTAMVFQKFALLPHRNVLENTLYGLEIQGGDRYRHREKAMRWISRVGLNGFENRYPNQLSGGMQQRVGLARALASDSPILLMDEAFSALDPLIRSDMQEMLRNIQQEVKKTIVFITHDLDEALRLGDQIAILRNGEVVQQGSSQDIVLRPADDYVASFVKDVNRGRIIRVDAIMTPSNPASALPKSLLSADTTLNAAAKLMCQHGGHESVVVDGHGKPLGRVTKDQIMAAMIGYGGLWGSENGGGTSSFRPVLYSANQPANPGNRAER</sequence>
<dbReference type="SUPFAM" id="SSF54631">
    <property type="entry name" value="CBS-domain pair"/>
    <property type="match status" value="1"/>
</dbReference>
<dbReference type="OrthoDB" id="9802264at2"/>
<dbReference type="InterPro" id="IPR046342">
    <property type="entry name" value="CBS_dom_sf"/>
</dbReference>
<comment type="catalytic activity">
    <reaction evidence="6">
        <text>a quaternary ammonium(out) + ATP + H2O = a quaternary ammonium(in) + ADP + phosphate + H(+)</text>
        <dbReference type="Rhea" id="RHEA:11036"/>
        <dbReference type="ChEBI" id="CHEBI:15377"/>
        <dbReference type="ChEBI" id="CHEBI:15378"/>
        <dbReference type="ChEBI" id="CHEBI:30616"/>
        <dbReference type="ChEBI" id="CHEBI:35267"/>
        <dbReference type="ChEBI" id="CHEBI:43474"/>
        <dbReference type="ChEBI" id="CHEBI:456216"/>
        <dbReference type="EC" id="7.6.2.9"/>
    </reaction>
    <physiologicalReaction direction="left-to-right" evidence="6">
        <dbReference type="Rhea" id="RHEA:11037"/>
    </physiologicalReaction>
</comment>
<dbReference type="InterPro" id="IPR003439">
    <property type="entry name" value="ABC_transporter-like_ATP-bd"/>
</dbReference>
<accession>E8TMU8</accession>
<gene>
    <name evidence="13" type="ordered locus">Mesci_0079</name>
</gene>
<evidence type="ECO:0000256" key="3">
    <source>
        <dbReference type="ARBA" id="ARBA00022741"/>
    </source>
</evidence>
<comment type="subunit">
    <text evidence="7">The complex is probably composed of two ATP-binding proteins (TmoW), two transmembrane proteins (TmoV) and a solute-binding protein (TmoX).</text>
</comment>
<dbReference type="GO" id="GO:0031460">
    <property type="term" value="P:glycine betaine transport"/>
    <property type="evidence" value="ECO:0007669"/>
    <property type="project" value="InterPro"/>
</dbReference>
<dbReference type="PANTHER" id="PTHR43869">
    <property type="entry name" value="GLYCINE BETAINE/PROLINE BETAINE TRANSPORT SYSTEM ATP-BINDING PROTEIN PROV"/>
    <property type="match status" value="1"/>
</dbReference>
<keyword evidence="3 9" id="KW-0547">Nucleotide-binding</keyword>
<dbReference type="SMART" id="SM00382">
    <property type="entry name" value="AAA"/>
    <property type="match status" value="1"/>
</dbReference>
<organism evidence="13 14">
    <name type="scientific">Mesorhizobium ciceri biovar biserrulae (strain HAMBI 2942 / LMG 23838 / WSM1271)</name>
    <dbReference type="NCBI Taxonomy" id="765698"/>
    <lineage>
        <taxon>Bacteria</taxon>
        <taxon>Pseudomonadati</taxon>
        <taxon>Pseudomonadota</taxon>
        <taxon>Alphaproteobacteria</taxon>
        <taxon>Hyphomicrobiales</taxon>
        <taxon>Phyllobacteriaceae</taxon>
        <taxon>Mesorhizobium</taxon>
    </lineage>
</organism>
<dbReference type="Pfam" id="PF00005">
    <property type="entry name" value="ABC_tran"/>
    <property type="match status" value="1"/>
</dbReference>
<dbReference type="PROSITE" id="PS51371">
    <property type="entry name" value="CBS"/>
    <property type="match status" value="1"/>
</dbReference>
<comment type="similarity">
    <text evidence="1 9">Belongs to the ABC transporter superfamily.</text>
</comment>
<dbReference type="PROSITE" id="PS00211">
    <property type="entry name" value="ABC_TRANSPORTER_1"/>
    <property type="match status" value="1"/>
</dbReference>
<evidence type="ECO:0000313" key="13">
    <source>
        <dbReference type="EMBL" id="ADV09253.1"/>
    </source>
</evidence>
<dbReference type="Gene3D" id="3.40.50.300">
    <property type="entry name" value="P-loop containing nucleotide triphosphate hydrolases"/>
    <property type="match status" value="1"/>
</dbReference>
<dbReference type="GO" id="GO:0005886">
    <property type="term" value="C:plasma membrane"/>
    <property type="evidence" value="ECO:0007669"/>
    <property type="project" value="UniProtKB-SubCell"/>
</dbReference>
<evidence type="ECO:0000259" key="12">
    <source>
        <dbReference type="PROSITE" id="PS51371"/>
    </source>
</evidence>
<dbReference type="STRING" id="765698.Mesci_0079"/>
<evidence type="ECO:0000256" key="4">
    <source>
        <dbReference type="ARBA" id="ARBA00022840"/>
    </source>
</evidence>
<evidence type="ECO:0000256" key="5">
    <source>
        <dbReference type="ARBA" id="ARBA00022970"/>
    </source>
</evidence>
<evidence type="ECO:0000259" key="11">
    <source>
        <dbReference type="PROSITE" id="PS50893"/>
    </source>
</evidence>
<dbReference type="KEGG" id="mci:Mesci_0079"/>
<dbReference type="InterPro" id="IPR027417">
    <property type="entry name" value="P-loop_NTPase"/>
</dbReference>
<dbReference type="GO" id="GO:0005524">
    <property type="term" value="F:ATP binding"/>
    <property type="evidence" value="ECO:0007669"/>
    <property type="project" value="UniProtKB-UniRule"/>
</dbReference>
<feature type="domain" description="ABC transporter" evidence="11">
    <location>
        <begin position="35"/>
        <end position="271"/>
    </location>
</feature>
<protein>
    <recommendedName>
        <fullName evidence="9">Quaternary amine transport ATP-binding protein</fullName>
        <ecNumber evidence="9">7.6.2.9</ecNumber>
    </recommendedName>
</protein>
<dbReference type="GO" id="GO:0015418">
    <property type="term" value="F:ABC-type quaternary ammonium compound transporting activity"/>
    <property type="evidence" value="ECO:0007669"/>
    <property type="project" value="UniProtKB-EC"/>
</dbReference>
<evidence type="ECO:0000256" key="10">
    <source>
        <dbReference type="SAM" id="MobiDB-lite"/>
    </source>
</evidence>
<comment type="subunit">
    <text evidence="9">The complex is probably composed of two ATP-binding proteins, two transmembrane proteins and a solute-binding protein.</text>
</comment>
<dbReference type="AlphaFoldDB" id="E8TMU8"/>
<evidence type="ECO:0000256" key="9">
    <source>
        <dbReference type="RuleBase" id="RU369116"/>
    </source>
</evidence>
<evidence type="ECO:0000256" key="8">
    <source>
        <dbReference type="PROSITE-ProRule" id="PRU00703"/>
    </source>
</evidence>
<dbReference type="FunFam" id="3.40.50.300:FF:000201">
    <property type="entry name" value="Glycine betaine/L-proline ABC transporter ATP-binding protein"/>
    <property type="match status" value="1"/>
</dbReference>
<dbReference type="InterPro" id="IPR003593">
    <property type="entry name" value="AAA+_ATPase"/>
</dbReference>
<proteinExistence type="inferred from homology"/>
<evidence type="ECO:0000256" key="2">
    <source>
        <dbReference type="ARBA" id="ARBA00022448"/>
    </source>
</evidence>
<evidence type="ECO:0000256" key="1">
    <source>
        <dbReference type="ARBA" id="ARBA00005417"/>
    </source>
</evidence>
<dbReference type="HOGENOM" id="CLU_000604_2_2_5"/>
<evidence type="ECO:0000256" key="7">
    <source>
        <dbReference type="ARBA" id="ARBA00061968"/>
    </source>
</evidence>
<keyword evidence="2 9" id="KW-0813">Transport</keyword>
<feature type="domain" description="CBS" evidence="12">
    <location>
        <begin position="286"/>
        <end position="353"/>
    </location>
</feature>
<keyword evidence="9" id="KW-1003">Cell membrane</keyword>
<dbReference type="GO" id="GO:0016887">
    <property type="term" value="F:ATP hydrolysis activity"/>
    <property type="evidence" value="ECO:0007669"/>
    <property type="project" value="UniProtKB-UniRule"/>
</dbReference>
<dbReference type="Pfam" id="PF00571">
    <property type="entry name" value="CBS"/>
    <property type="match status" value="1"/>
</dbReference>
<dbReference type="GO" id="GO:0006970">
    <property type="term" value="P:response to osmotic stress"/>
    <property type="evidence" value="ECO:0007669"/>
    <property type="project" value="UniProtKB-ARBA"/>
</dbReference>
<dbReference type="InterPro" id="IPR005892">
    <property type="entry name" value="Gly-betaine_transp_ATP-bd"/>
</dbReference>
<evidence type="ECO:0000256" key="6">
    <source>
        <dbReference type="ARBA" id="ARBA00051811"/>
    </source>
</evidence>
<keyword evidence="8" id="KW-0129">CBS domain</keyword>